<feature type="compositionally biased region" description="Polar residues" evidence="2">
    <location>
        <begin position="423"/>
        <end position="436"/>
    </location>
</feature>
<feature type="coiled-coil region" evidence="1">
    <location>
        <begin position="313"/>
        <end position="421"/>
    </location>
</feature>
<feature type="compositionally biased region" description="Polar residues" evidence="2">
    <location>
        <begin position="117"/>
        <end position="133"/>
    </location>
</feature>
<dbReference type="EMBL" id="MCGE01000029">
    <property type="protein sequence ID" value="ORZ08966.1"/>
    <property type="molecule type" value="Genomic_DNA"/>
</dbReference>
<feature type="compositionally biased region" description="Low complexity" evidence="2">
    <location>
        <begin position="473"/>
        <end position="483"/>
    </location>
</feature>
<sequence length="577" mass="64261">MSNKSSSNFWKKFGLGKKTSSAQVTRPPSIQSQAALTINTPRANEDNRAIKNKRFSGVFLQRKQSTNSVKRLCQPSNHNTAPSPSELESKQPPGATIPTSPLPPPLPLPPSSQSTLEHQNYQSNHVESSTPPLNSDLGIQQDEDSDNTFDVITYDEAQTDEQPSLTTEELNTKSGGTSVKQINKPPPTRLVKPKSINDLKKTPQPSPSRQSSKSCLRKPTNTNAVITGSTTLTTQKETTISPLPTSSSMSSLTSSANPPIPFNPDGTNATHDQKDQLIQQLQDALQMEQSINSALQGQKEAITKDLDYFSLTVDELMEEKETLLQKYEEEKLKSQSKDQDLNDLLDKLKSSTDNARERSKEVDQWKAEIENTKEEASLEREKLKAVLKQKDHEIIRLKNEASDGKEEIKILLARIDQLVQETAHQKSTCQGSQSPSNHHHSPAAIETPNASPQLDAQQYIPHDDFQLHEDLSQQQQQQQQQQQPTVKTTGTRMALPKRVHPTAITTTNTTTATSPNNALDNELMSLTKEKEKLQSDYSKIPLSGGGHTSRRRKEHLEEMLDEVDSQLSKVKQKIRRS</sequence>
<dbReference type="Pfam" id="PF13864">
    <property type="entry name" value="Enkurin"/>
    <property type="match status" value="1"/>
</dbReference>
<feature type="region of interest" description="Disordered" evidence="2">
    <location>
        <begin position="469"/>
        <end position="495"/>
    </location>
</feature>
<feature type="region of interest" description="Disordered" evidence="2">
    <location>
        <begin position="535"/>
        <end position="577"/>
    </location>
</feature>
<feature type="compositionally biased region" description="Polar residues" evidence="2">
    <location>
        <begin position="160"/>
        <end position="181"/>
    </location>
</feature>
<dbReference type="InterPro" id="IPR027012">
    <property type="entry name" value="Enkurin_dom"/>
</dbReference>
<evidence type="ECO:0000256" key="1">
    <source>
        <dbReference type="SAM" id="Coils"/>
    </source>
</evidence>
<dbReference type="OrthoDB" id="5600564at2759"/>
<feature type="compositionally biased region" description="Low complexity" evidence="2">
    <location>
        <begin position="241"/>
        <end position="255"/>
    </location>
</feature>
<keyword evidence="1" id="KW-0175">Coiled coil</keyword>
<feature type="compositionally biased region" description="Polar residues" evidence="2">
    <location>
        <begin position="62"/>
        <end position="83"/>
    </location>
</feature>
<evidence type="ECO:0000259" key="3">
    <source>
        <dbReference type="Pfam" id="PF13864"/>
    </source>
</evidence>
<evidence type="ECO:0000313" key="5">
    <source>
        <dbReference type="Proteomes" id="UP000193560"/>
    </source>
</evidence>
<gene>
    <name evidence="4" type="ORF">BCR42DRAFT_424376</name>
</gene>
<feature type="compositionally biased region" description="Polar residues" evidence="2">
    <location>
        <begin position="18"/>
        <end position="42"/>
    </location>
</feature>
<evidence type="ECO:0000313" key="4">
    <source>
        <dbReference type="EMBL" id="ORZ08966.1"/>
    </source>
</evidence>
<accession>A0A1X2I437</accession>
<feature type="compositionally biased region" description="Polar residues" evidence="2">
    <location>
        <begin position="219"/>
        <end position="240"/>
    </location>
</feature>
<feature type="compositionally biased region" description="Low complexity" evidence="2">
    <location>
        <begin position="1"/>
        <end position="13"/>
    </location>
</feature>
<name>A0A1X2I437_9FUNG</name>
<feature type="region of interest" description="Disordered" evidence="2">
    <location>
        <begin position="423"/>
        <end position="448"/>
    </location>
</feature>
<feature type="compositionally biased region" description="Pro residues" evidence="2">
    <location>
        <begin position="100"/>
        <end position="110"/>
    </location>
</feature>
<feature type="region of interest" description="Disordered" evidence="2">
    <location>
        <begin position="1"/>
        <end position="271"/>
    </location>
</feature>
<reference evidence="4 5" key="1">
    <citation type="submission" date="2016-07" db="EMBL/GenBank/DDBJ databases">
        <title>Pervasive Adenine N6-methylation of Active Genes in Fungi.</title>
        <authorList>
            <consortium name="DOE Joint Genome Institute"/>
            <person name="Mondo S.J."/>
            <person name="Dannebaum R.O."/>
            <person name="Kuo R.C."/>
            <person name="Labutti K."/>
            <person name="Haridas S."/>
            <person name="Kuo A."/>
            <person name="Salamov A."/>
            <person name="Ahrendt S.R."/>
            <person name="Lipzen A."/>
            <person name="Sullivan W."/>
            <person name="Andreopoulos W.B."/>
            <person name="Clum A."/>
            <person name="Lindquist E."/>
            <person name="Daum C."/>
            <person name="Ramamoorthy G.K."/>
            <person name="Gryganskyi A."/>
            <person name="Culley D."/>
            <person name="Magnuson J.K."/>
            <person name="James T.Y."/>
            <person name="O'Malley M.A."/>
            <person name="Stajich J.E."/>
            <person name="Spatafora J.W."/>
            <person name="Visel A."/>
            <person name="Grigoriev I.V."/>
        </authorList>
    </citation>
    <scope>NUCLEOTIDE SEQUENCE [LARGE SCALE GENOMIC DNA]</scope>
    <source>
        <strain evidence="4 5">NRRL 1336</strain>
    </source>
</reference>
<dbReference type="Proteomes" id="UP000193560">
    <property type="component" value="Unassembled WGS sequence"/>
</dbReference>
<keyword evidence="5" id="KW-1185">Reference proteome</keyword>
<dbReference type="STRING" id="90262.A0A1X2I437"/>
<protein>
    <recommendedName>
        <fullName evidence="3">Enkurin domain-containing protein</fullName>
    </recommendedName>
</protein>
<comment type="caution">
    <text evidence="4">The sequence shown here is derived from an EMBL/GenBank/DDBJ whole genome shotgun (WGS) entry which is preliminary data.</text>
</comment>
<dbReference type="AlphaFoldDB" id="A0A1X2I437"/>
<proteinExistence type="predicted"/>
<evidence type="ECO:0000256" key="2">
    <source>
        <dbReference type="SAM" id="MobiDB-lite"/>
    </source>
</evidence>
<organism evidence="4 5">
    <name type="scientific">Absidia repens</name>
    <dbReference type="NCBI Taxonomy" id="90262"/>
    <lineage>
        <taxon>Eukaryota</taxon>
        <taxon>Fungi</taxon>
        <taxon>Fungi incertae sedis</taxon>
        <taxon>Mucoromycota</taxon>
        <taxon>Mucoromycotina</taxon>
        <taxon>Mucoromycetes</taxon>
        <taxon>Mucorales</taxon>
        <taxon>Cunninghamellaceae</taxon>
        <taxon>Absidia</taxon>
    </lineage>
</organism>
<feature type="domain" description="Enkurin" evidence="3">
    <location>
        <begin position="470"/>
        <end position="572"/>
    </location>
</feature>